<dbReference type="InterPro" id="IPR028146">
    <property type="entry name" value="PRKCSH_N"/>
</dbReference>
<evidence type="ECO:0000313" key="8">
    <source>
        <dbReference type="EMBL" id="CCF58412.1"/>
    </source>
</evidence>
<dbReference type="Proteomes" id="UP000005220">
    <property type="component" value="Chromosome 5"/>
</dbReference>
<dbReference type="InterPro" id="IPR009011">
    <property type="entry name" value="Man6P_isomerase_rcpt-bd_dom_sf"/>
</dbReference>
<dbReference type="RefSeq" id="XP_003957547.1">
    <property type="nucleotide sequence ID" value="XM_003957498.1"/>
</dbReference>
<evidence type="ECO:0000259" key="7">
    <source>
        <dbReference type="PROSITE" id="PS51914"/>
    </source>
</evidence>
<dbReference type="PANTHER" id="PTHR12630:SF1">
    <property type="entry name" value="GLUCOSIDASE 2 SUBUNIT BETA"/>
    <property type="match status" value="1"/>
</dbReference>
<organism evidence="8 9">
    <name type="scientific">Kazachstania africana (strain ATCC 22294 / BCRC 22015 / CBS 2517 / CECT 1963 / NBRC 1671 / NRRL Y-8276)</name>
    <name type="common">Yeast</name>
    <name type="synonym">Kluyveromyces africanus</name>
    <dbReference type="NCBI Taxonomy" id="1071382"/>
    <lineage>
        <taxon>Eukaryota</taxon>
        <taxon>Fungi</taxon>
        <taxon>Dikarya</taxon>
        <taxon>Ascomycota</taxon>
        <taxon>Saccharomycotina</taxon>
        <taxon>Saccharomycetes</taxon>
        <taxon>Saccharomycetales</taxon>
        <taxon>Saccharomycetaceae</taxon>
        <taxon>Kazachstania</taxon>
    </lineage>
</organism>
<dbReference type="GO" id="GO:0006491">
    <property type="term" value="P:N-glycan processing"/>
    <property type="evidence" value="ECO:0007669"/>
    <property type="project" value="EnsemblFungi"/>
</dbReference>
<dbReference type="InterPro" id="IPR002172">
    <property type="entry name" value="LDrepeatLR_classA_rpt"/>
</dbReference>
<dbReference type="InterPro" id="IPR044865">
    <property type="entry name" value="MRH_dom"/>
</dbReference>
<dbReference type="AlphaFoldDB" id="H2AVL2"/>
<dbReference type="CDD" id="cd00112">
    <property type="entry name" value="LDLa"/>
    <property type="match status" value="1"/>
</dbReference>
<evidence type="ECO:0000256" key="1">
    <source>
        <dbReference type="ARBA" id="ARBA00022387"/>
    </source>
</evidence>
<dbReference type="GeneID" id="13883149"/>
<evidence type="ECO:0000256" key="3">
    <source>
        <dbReference type="ARBA" id="ARBA00022824"/>
    </source>
</evidence>
<dbReference type="InterPro" id="IPR039794">
    <property type="entry name" value="Gtb1-like"/>
</dbReference>
<keyword evidence="5" id="KW-0175">Coiled coil</keyword>
<dbReference type="GO" id="GO:0004558">
    <property type="term" value="F:alpha-1,4-glucosidase activity"/>
    <property type="evidence" value="ECO:0007669"/>
    <property type="project" value="EnsemblFungi"/>
</dbReference>
<dbReference type="GO" id="GO:0017177">
    <property type="term" value="C:glucosidase II complex"/>
    <property type="evidence" value="ECO:0007669"/>
    <property type="project" value="EnsemblFungi"/>
</dbReference>
<dbReference type="PANTHER" id="PTHR12630">
    <property type="entry name" value="N-LINKED OLIGOSACCHARIDE PROCESSING"/>
    <property type="match status" value="1"/>
</dbReference>
<dbReference type="Gene3D" id="2.70.130.10">
    <property type="entry name" value="Mannose-6-phosphate receptor binding domain"/>
    <property type="match status" value="1"/>
</dbReference>
<dbReference type="HOGENOM" id="CLU_419754_0_0_1"/>
<dbReference type="GO" id="GO:0008047">
    <property type="term" value="F:enzyme activator activity"/>
    <property type="evidence" value="ECO:0007669"/>
    <property type="project" value="EnsemblFungi"/>
</dbReference>
<dbReference type="InParanoid" id="H2AVL2"/>
<dbReference type="OrthoDB" id="28322at2759"/>
<dbReference type="GO" id="GO:0070880">
    <property type="term" value="P:fungal-type cell wall beta-glucan biosynthetic process"/>
    <property type="evidence" value="ECO:0007669"/>
    <property type="project" value="EnsemblFungi"/>
</dbReference>
<feature type="chain" id="PRO_5003559325" description="Glucosidase 2 subunit beta" evidence="6">
    <location>
        <begin position="22"/>
        <end position="674"/>
    </location>
</feature>
<evidence type="ECO:0000256" key="5">
    <source>
        <dbReference type="SAM" id="Coils"/>
    </source>
</evidence>
<keyword evidence="3" id="KW-0256">Endoplasmic reticulum</keyword>
<accession>H2AVL2</accession>
<evidence type="ECO:0000256" key="2">
    <source>
        <dbReference type="ARBA" id="ARBA00022729"/>
    </source>
</evidence>
<keyword evidence="2 6" id="KW-0732">Signal</keyword>
<evidence type="ECO:0000313" key="9">
    <source>
        <dbReference type="Proteomes" id="UP000005220"/>
    </source>
</evidence>
<dbReference type="KEGG" id="kaf:KAFR_0E02590"/>
<protein>
    <recommendedName>
        <fullName evidence="1">Glucosidase 2 subunit beta</fullName>
    </recommendedName>
</protein>
<dbReference type="STRING" id="1071382.H2AVL2"/>
<dbReference type="Pfam" id="PF12999">
    <property type="entry name" value="PRKCSH-like"/>
    <property type="match status" value="1"/>
</dbReference>
<feature type="coiled-coil region" evidence="5">
    <location>
        <begin position="450"/>
        <end position="484"/>
    </location>
</feature>
<dbReference type="SUPFAM" id="SSF50911">
    <property type="entry name" value="Mannose 6-phosphate receptor domain"/>
    <property type="match status" value="1"/>
</dbReference>
<proteinExistence type="predicted"/>
<dbReference type="EMBL" id="HE650825">
    <property type="protein sequence ID" value="CCF58412.1"/>
    <property type="molecule type" value="Genomic_DNA"/>
</dbReference>
<dbReference type="InterPro" id="IPR036607">
    <property type="entry name" value="PRKCSH"/>
</dbReference>
<reference evidence="8 9" key="1">
    <citation type="journal article" date="2011" name="Proc. Natl. Acad. Sci. U.S.A.">
        <title>Evolutionary erosion of yeast sex chromosomes by mating-type switching accidents.</title>
        <authorList>
            <person name="Gordon J.L."/>
            <person name="Armisen D."/>
            <person name="Proux-Wera E."/>
            <person name="Oheigeartaigh S.S."/>
            <person name="Byrne K.P."/>
            <person name="Wolfe K.H."/>
        </authorList>
    </citation>
    <scope>NUCLEOTIDE SEQUENCE [LARGE SCALE GENOMIC DNA]</scope>
    <source>
        <strain evidence="9">ATCC 22294 / BCRC 22015 / CBS 2517 / CECT 1963 / NBRC 1671 / NRRL Y-8276</strain>
    </source>
</reference>
<evidence type="ECO:0000256" key="6">
    <source>
        <dbReference type="SAM" id="SignalP"/>
    </source>
</evidence>
<keyword evidence="4" id="KW-1015">Disulfide bond</keyword>
<sequence length="674" mass="77343">MKAITLLLTASSVSTLGLVEATLPKVRGVPPSKQHLYEPSSNGTWKCLNSQDIVLNYSQINDGICDCPDGSDEPGTAACVDTLESQLFYCENEGFIPRFIRGTFVDDGICDCCDCSDESNLHGNTCGTLREVFEDIVQTELKKFEEGKVELIQLMKTYGIDISDKENDELVSKRNRDVEMAVLKDDIDHLKREQLRNEMILDQERENLLNRLQMENPILYQFENIDMTLILNTLKEYYHKIAKISDAYTDLTEVLIALSKTYTRSLNDKVVNENVKIFEQKFYSRELEKIAANGKVDLEQLDQLIVYFTDELPNIFWERKFDKPAEYVQNKVKFVYALIDGKVVYTETLKNLINIFSKNMEDISENYNVNFQDSGVISAVNAYREYSSKYDATLKRAALELPSNFVQEMEKLVNLVESHAETLIPEKTEEEVGQFNKILGYVNKFGSTKLESLREQTNAHRMEVENLQKQIDSKMNKYDQLLNASKEENIGGTSQEDMIPLEQINELLEKMGDSFKIGQLLDNYRYEISLNTQDNNGDIYQREDRTNGNSVKIGHLKSVSFDKRYNLHKFIDDVRLKYSGDNIIQHLTSDEATLGDHSYLFGNLQDINNGLVFEYVNGDKCWNGPYRSAKVSIKCAKDFEIFNVHEITKCNYLIDAAGPIGCNVNFKYMPHETR</sequence>
<keyword evidence="9" id="KW-1185">Reference proteome</keyword>
<dbReference type="Pfam" id="PF13015">
    <property type="entry name" value="PRKCSH_1"/>
    <property type="match status" value="1"/>
</dbReference>
<dbReference type="FunCoup" id="H2AVL2">
    <property type="interactions" value="612"/>
</dbReference>
<evidence type="ECO:0000256" key="4">
    <source>
        <dbReference type="ARBA" id="ARBA00023157"/>
    </source>
</evidence>
<feature type="domain" description="MRH" evidence="7">
    <location>
        <begin position="557"/>
        <end position="664"/>
    </location>
</feature>
<feature type="signal peptide" evidence="6">
    <location>
        <begin position="1"/>
        <end position="21"/>
    </location>
</feature>
<dbReference type="GO" id="GO:0005788">
    <property type="term" value="C:endoplasmic reticulum lumen"/>
    <property type="evidence" value="ECO:0007669"/>
    <property type="project" value="EnsemblFungi"/>
</dbReference>
<gene>
    <name evidence="8" type="primary">KAFR0E02590</name>
    <name evidence="8" type="ORF">KAFR_0E02590</name>
</gene>
<name>H2AVL2_KAZAF</name>
<dbReference type="eggNOG" id="KOG2397">
    <property type="taxonomic scope" value="Eukaryota"/>
</dbReference>
<dbReference type="PROSITE" id="PS51914">
    <property type="entry name" value="MRH"/>
    <property type="match status" value="1"/>
</dbReference>